<dbReference type="GO" id="GO:0003677">
    <property type="term" value="F:DNA binding"/>
    <property type="evidence" value="ECO:0007669"/>
    <property type="project" value="UniProtKB-KW"/>
</dbReference>
<comment type="caution">
    <text evidence="4">The sequence shown here is derived from an EMBL/GenBank/DDBJ whole genome shotgun (WGS) entry which is preliminary data.</text>
</comment>
<dbReference type="Gene3D" id="1.10.10.10">
    <property type="entry name" value="Winged helix-like DNA-binding domain superfamily/Winged helix DNA-binding domain"/>
    <property type="match status" value="1"/>
</dbReference>
<dbReference type="CDD" id="cd00090">
    <property type="entry name" value="HTH_ARSR"/>
    <property type="match status" value="1"/>
</dbReference>
<evidence type="ECO:0000313" key="4">
    <source>
        <dbReference type="EMBL" id="OEV37102.1"/>
    </source>
</evidence>
<accession>A0A1E7N8U0</accession>
<dbReference type="Proteomes" id="UP000037395">
    <property type="component" value="Unassembled WGS sequence"/>
</dbReference>
<dbReference type="AlphaFoldDB" id="A0A1E7N8U0"/>
<evidence type="ECO:0000256" key="2">
    <source>
        <dbReference type="ARBA" id="ARBA00023125"/>
    </source>
</evidence>
<sequence>MSHQRDADVQRVSTPVQHTALAHPVRQRLLFALSARPSTISRLAARLGVNKGSVSHHLKVLCEAGLVRDAGTRTVRGGTEKYYRRTAERLLVDEPQPEGTAALFGAVAQELDRSPSDHLLTLRHVRLSPAKAARLAEALAALVDETEEDAEGEPVHGLLVTLYQQAGA</sequence>
<protein>
    <submittedName>
        <fullName evidence="4">Transcriptional regulator</fullName>
    </submittedName>
</protein>
<keyword evidence="3" id="KW-0804">Transcription</keyword>
<dbReference type="PANTHER" id="PTHR33154:SF33">
    <property type="entry name" value="TRANSCRIPTIONAL REPRESSOR SDPR"/>
    <property type="match status" value="1"/>
</dbReference>
<keyword evidence="1" id="KW-0805">Transcription regulation</keyword>
<dbReference type="InterPro" id="IPR036388">
    <property type="entry name" value="WH-like_DNA-bd_sf"/>
</dbReference>
<keyword evidence="2" id="KW-0238">DNA-binding</keyword>
<evidence type="ECO:0000256" key="1">
    <source>
        <dbReference type="ARBA" id="ARBA00023015"/>
    </source>
</evidence>
<dbReference type="SMART" id="SM00418">
    <property type="entry name" value="HTH_ARSR"/>
    <property type="match status" value="1"/>
</dbReference>
<dbReference type="KEGG" id="kau:B6264_24400"/>
<evidence type="ECO:0000313" key="5">
    <source>
        <dbReference type="Proteomes" id="UP000037395"/>
    </source>
</evidence>
<organism evidence="4 5">
    <name type="scientific">Kitasatospora aureofaciens</name>
    <name type="common">Streptomyces aureofaciens</name>
    <dbReference type="NCBI Taxonomy" id="1894"/>
    <lineage>
        <taxon>Bacteria</taxon>
        <taxon>Bacillati</taxon>
        <taxon>Actinomycetota</taxon>
        <taxon>Actinomycetes</taxon>
        <taxon>Kitasatosporales</taxon>
        <taxon>Streptomycetaceae</taxon>
        <taxon>Kitasatospora</taxon>
    </lineage>
</organism>
<evidence type="ECO:0000256" key="3">
    <source>
        <dbReference type="ARBA" id="ARBA00023163"/>
    </source>
</evidence>
<reference evidence="4" key="1">
    <citation type="submission" date="2016-08" db="EMBL/GenBank/DDBJ databases">
        <title>Sequencing, Assembly and Comparative Genomics of S. aureofaciens ATCC 10762.</title>
        <authorList>
            <person name="Gradnigo J.S."/>
            <person name="Johnson N."/>
            <person name="Somerville G.A."/>
        </authorList>
    </citation>
    <scope>NUCLEOTIDE SEQUENCE [LARGE SCALE GENOMIC DNA]</scope>
    <source>
        <strain evidence="4">ATCC 10762</strain>
    </source>
</reference>
<dbReference type="InterPro" id="IPR051081">
    <property type="entry name" value="HTH_MetalResp_TranReg"/>
</dbReference>
<keyword evidence="5" id="KW-1185">Reference proteome</keyword>
<name>A0A1E7N8U0_KITAU</name>
<dbReference type="SUPFAM" id="SSF46785">
    <property type="entry name" value="Winged helix' DNA-binding domain"/>
    <property type="match status" value="1"/>
</dbReference>
<proteinExistence type="predicted"/>
<dbReference type="GO" id="GO:0003700">
    <property type="term" value="F:DNA-binding transcription factor activity"/>
    <property type="evidence" value="ECO:0007669"/>
    <property type="project" value="InterPro"/>
</dbReference>
<dbReference type="OrthoDB" id="7945987at2"/>
<dbReference type="Pfam" id="PF12840">
    <property type="entry name" value="HTH_20"/>
    <property type="match status" value="1"/>
</dbReference>
<dbReference type="RefSeq" id="WP_046387213.1">
    <property type="nucleotide sequence ID" value="NZ_BMUB01000015.1"/>
</dbReference>
<dbReference type="InterPro" id="IPR011991">
    <property type="entry name" value="ArsR-like_HTH"/>
</dbReference>
<dbReference type="InterPro" id="IPR036390">
    <property type="entry name" value="WH_DNA-bd_sf"/>
</dbReference>
<gene>
    <name evidence="4" type="ORF">HS99_0004590</name>
</gene>
<dbReference type="GeneID" id="97488475"/>
<dbReference type="PANTHER" id="PTHR33154">
    <property type="entry name" value="TRANSCRIPTIONAL REGULATOR, ARSR FAMILY"/>
    <property type="match status" value="1"/>
</dbReference>
<dbReference type="InterPro" id="IPR001845">
    <property type="entry name" value="HTH_ArsR_DNA-bd_dom"/>
</dbReference>
<dbReference type="EMBL" id="JPRF03000021">
    <property type="protein sequence ID" value="OEV37102.1"/>
    <property type="molecule type" value="Genomic_DNA"/>
</dbReference>